<organism evidence="17 18">
    <name type="scientific">Delftia lacustris</name>
    <dbReference type="NCBI Taxonomy" id="558537"/>
    <lineage>
        <taxon>Bacteria</taxon>
        <taxon>Pseudomonadati</taxon>
        <taxon>Pseudomonadota</taxon>
        <taxon>Betaproteobacteria</taxon>
        <taxon>Burkholderiales</taxon>
        <taxon>Comamonadaceae</taxon>
        <taxon>Delftia</taxon>
    </lineage>
</organism>
<dbReference type="InterPro" id="IPR036942">
    <property type="entry name" value="Beta-barrel_TonB_sf"/>
</dbReference>
<evidence type="ECO:0000256" key="5">
    <source>
        <dbReference type="ARBA" id="ARBA00022496"/>
    </source>
</evidence>
<dbReference type="Gene3D" id="2.40.170.20">
    <property type="entry name" value="TonB-dependent receptor, beta-barrel domain"/>
    <property type="match status" value="1"/>
</dbReference>
<dbReference type="Pfam" id="PF07660">
    <property type="entry name" value="STN"/>
    <property type="match status" value="1"/>
</dbReference>
<evidence type="ECO:0000256" key="6">
    <source>
        <dbReference type="ARBA" id="ARBA00022692"/>
    </source>
</evidence>
<keyword evidence="9" id="KW-0406">Ion transport</keyword>
<dbReference type="PROSITE" id="PS52016">
    <property type="entry name" value="TONB_DEPENDENT_REC_3"/>
    <property type="match status" value="1"/>
</dbReference>
<evidence type="ECO:0000256" key="11">
    <source>
        <dbReference type="ARBA" id="ARBA00023136"/>
    </source>
</evidence>
<proteinExistence type="inferred from homology"/>
<keyword evidence="8" id="KW-0408">Iron</keyword>
<keyword evidence="11 14" id="KW-0472">Membrane</keyword>
<evidence type="ECO:0000256" key="10">
    <source>
        <dbReference type="ARBA" id="ARBA00023077"/>
    </source>
</evidence>
<dbReference type="GO" id="GO:0009279">
    <property type="term" value="C:cell outer membrane"/>
    <property type="evidence" value="ECO:0007669"/>
    <property type="project" value="UniProtKB-SubCell"/>
</dbReference>
<dbReference type="GO" id="GO:0038023">
    <property type="term" value="F:signaling receptor activity"/>
    <property type="evidence" value="ECO:0007669"/>
    <property type="project" value="InterPro"/>
</dbReference>
<feature type="domain" description="Secretin/TonB short N-terminal" evidence="16">
    <location>
        <begin position="96"/>
        <end position="147"/>
    </location>
</feature>
<dbReference type="NCBIfam" id="TIGR01783">
    <property type="entry name" value="TonB-siderophor"/>
    <property type="match status" value="1"/>
</dbReference>
<dbReference type="InterPro" id="IPR012910">
    <property type="entry name" value="Plug_dom"/>
</dbReference>
<evidence type="ECO:0000256" key="4">
    <source>
        <dbReference type="ARBA" id="ARBA00022452"/>
    </source>
</evidence>
<keyword evidence="5" id="KW-0410">Iron transport</keyword>
<reference evidence="17 18" key="1">
    <citation type="submission" date="2016-10" db="EMBL/GenBank/DDBJ databases">
        <authorList>
            <person name="de Groot N.N."/>
        </authorList>
    </citation>
    <scope>NUCLEOTIDE SEQUENCE [LARGE SCALE GENOMIC DNA]</scope>
    <source>
        <strain evidence="17 18">LMG 24775</strain>
    </source>
</reference>
<evidence type="ECO:0000256" key="2">
    <source>
        <dbReference type="ARBA" id="ARBA00009810"/>
    </source>
</evidence>
<dbReference type="Pfam" id="PF00593">
    <property type="entry name" value="TonB_dep_Rec_b-barrel"/>
    <property type="match status" value="1"/>
</dbReference>
<evidence type="ECO:0000256" key="3">
    <source>
        <dbReference type="ARBA" id="ARBA00022448"/>
    </source>
</evidence>
<sequence>MEMKRFFLRPHSIANHPGPRDTHTMGHHPTFRATRLAFQLRQALRPAVLALPLVAVLAPAQAHAQAQPHAQAVQRYDIPAGPLTATLNRFGAQAGILLSFSTAQTADRTSPGVQGDRTVDQALSALLAGTGLQALPREGGGFVVRPSLAVGTPTGAATLAEVRVTAQAERSAVTEGTQSYAASESRAATGLSLSLRETPQSVSVITRQRMDDQGIVLQEDIARQTTGLSYAQYGPTGGDTNQFFARGFQIKNFQVDGVNRLFSDYPAIFQTSDMAMFDRVEVVRGASGLMSGAGTPGATINLVRKLPTAEFQGSARLTAGSWDFARAEVDLSSPLNASGSVRGRIVAVSQNRHSKVDYEQDRSRSLYGVVEADLSLSTLATVGFSAQDYDASGVGRGGRPFFYTDGTRIDWSRSASSGARWASARRDYRSVFASLEHRMASDWRLKAIYTLDRSSYDEIPGWTNEQPVDRTTGAGAGLWAAWWTGRPRQDTLDLTASGPFQLLGRQHQAAFGASVARTRNDSGSHGRWAFPGWDNTIDNLFTWDGRTPVQPDNPVLGRSAAVERSSSAYGSLQLRPTDRLSVIAGARITNWKRRDSYTDFASGETSGSAMAENGKLTPFAGLVLDVGRDWSAYASYTDIFQAQSSLDIHGKKLDPLLGRSYELGLKGELLDKRLQVGAAVYRLLQDNVAQAITGSYAPNGEQAYRAVKGAETRGFEVEMTGEIRRHWNASVGFARNIARDAERNRLNPEIPRNTLKLFTTYRLPHIGHGLTVGGGARWQSGTWSDLSFLGLPNVSRVEQKSYAVADLMVQYAINPKLTVSANLYNVFDRKYQGVSTSSYYGEARNMRVAVSMKF</sequence>
<dbReference type="EMBL" id="FNPE01000006">
    <property type="protein sequence ID" value="SDY63320.1"/>
    <property type="molecule type" value="Genomic_DNA"/>
</dbReference>
<dbReference type="CDD" id="cd01347">
    <property type="entry name" value="ligand_gated_channel"/>
    <property type="match status" value="1"/>
</dbReference>
<name>A0A1H3LG87_9BURK</name>
<dbReference type="AlphaFoldDB" id="A0A1H3LG87"/>
<dbReference type="PANTHER" id="PTHR32552">
    <property type="entry name" value="FERRICHROME IRON RECEPTOR-RELATED"/>
    <property type="match status" value="1"/>
</dbReference>
<evidence type="ECO:0000256" key="7">
    <source>
        <dbReference type="ARBA" id="ARBA00022729"/>
    </source>
</evidence>
<dbReference type="FunFam" id="2.170.130.10:FF:000010">
    <property type="entry name" value="Ferripyoverdine receptor"/>
    <property type="match status" value="1"/>
</dbReference>
<dbReference type="SUPFAM" id="SSF56935">
    <property type="entry name" value="Porins"/>
    <property type="match status" value="1"/>
</dbReference>
<protein>
    <submittedName>
        <fullName evidence="17">Outer-membrane receptor for ferric coprogen and ferric-rhodotorulic acid</fullName>
    </submittedName>
</protein>
<dbReference type="Gene3D" id="3.55.50.30">
    <property type="match status" value="1"/>
</dbReference>
<evidence type="ECO:0000256" key="1">
    <source>
        <dbReference type="ARBA" id="ARBA00004571"/>
    </source>
</evidence>
<dbReference type="GO" id="GO:0015344">
    <property type="term" value="F:siderophore uptake transmembrane transporter activity"/>
    <property type="evidence" value="ECO:0007669"/>
    <property type="project" value="TreeGrafter"/>
</dbReference>
<dbReference type="Proteomes" id="UP000183417">
    <property type="component" value="Unassembled WGS sequence"/>
</dbReference>
<dbReference type="InterPro" id="IPR000531">
    <property type="entry name" value="Beta-barrel_TonB"/>
</dbReference>
<evidence type="ECO:0000313" key="17">
    <source>
        <dbReference type="EMBL" id="SDY63320.1"/>
    </source>
</evidence>
<evidence type="ECO:0000256" key="8">
    <source>
        <dbReference type="ARBA" id="ARBA00023004"/>
    </source>
</evidence>
<evidence type="ECO:0000256" key="13">
    <source>
        <dbReference type="ARBA" id="ARBA00023237"/>
    </source>
</evidence>
<keyword evidence="12 17" id="KW-0675">Receptor</keyword>
<dbReference type="InterPro" id="IPR037066">
    <property type="entry name" value="Plug_dom_sf"/>
</dbReference>
<keyword evidence="4 14" id="KW-1134">Transmembrane beta strand</keyword>
<dbReference type="SMART" id="SM00965">
    <property type="entry name" value="STN"/>
    <property type="match status" value="1"/>
</dbReference>
<comment type="subcellular location">
    <subcellularLocation>
        <location evidence="1 14">Cell outer membrane</location>
        <topology evidence="1 14">Multi-pass membrane protein</topology>
    </subcellularLocation>
</comment>
<evidence type="ECO:0000256" key="9">
    <source>
        <dbReference type="ARBA" id="ARBA00023065"/>
    </source>
</evidence>
<evidence type="ECO:0000256" key="14">
    <source>
        <dbReference type="PROSITE-ProRule" id="PRU01360"/>
    </source>
</evidence>
<dbReference type="GO" id="GO:0015891">
    <property type="term" value="P:siderophore transport"/>
    <property type="evidence" value="ECO:0007669"/>
    <property type="project" value="InterPro"/>
</dbReference>
<accession>A0A1H3LG87</accession>
<dbReference type="InterPro" id="IPR011662">
    <property type="entry name" value="Secretin/TonB_short_N"/>
</dbReference>
<gene>
    <name evidence="17" type="ORF">SAMN05421547_106185</name>
</gene>
<dbReference type="Pfam" id="PF07715">
    <property type="entry name" value="Plug"/>
    <property type="match status" value="1"/>
</dbReference>
<evidence type="ECO:0000259" key="16">
    <source>
        <dbReference type="SMART" id="SM00965"/>
    </source>
</evidence>
<dbReference type="InterPro" id="IPR010105">
    <property type="entry name" value="TonB_sidphr_rcpt"/>
</dbReference>
<dbReference type="Gene3D" id="2.170.130.10">
    <property type="entry name" value="TonB-dependent receptor, plug domain"/>
    <property type="match status" value="1"/>
</dbReference>
<keyword evidence="6 14" id="KW-0812">Transmembrane</keyword>
<evidence type="ECO:0000313" key="18">
    <source>
        <dbReference type="Proteomes" id="UP000183417"/>
    </source>
</evidence>
<keyword evidence="7" id="KW-0732">Signal</keyword>
<comment type="similarity">
    <text evidence="2 14 15">Belongs to the TonB-dependent receptor family.</text>
</comment>
<evidence type="ECO:0000256" key="12">
    <source>
        <dbReference type="ARBA" id="ARBA00023170"/>
    </source>
</evidence>
<dbReference type="InterPro" id="IPR039426">
    <property type="entry name" value="TonB-dep_rcpt-like"/>
</dbReference>
<dbReference type="PANTHER" id="PTHR32552:SF74">
    <property type="entry name" value="HYDROXAMATE SIDEROPHORE RECEPTOR FHUE"/>
    <property type="match status" value="1"/>
</dbReference>
<keyword evidence="10 15" id="KW-0798">TonB box</keyword>
<evidence type="ECO:0000256" key="15">
    <source>
        <dbReference type="RuleBase" id="RU003357"/>
    </source>
</evidence>
<keyword evidence="13 14" id="KW-0998">Cell outer membrane</keyword>
<keyword evidence="3 14" id="KW-0813">Transport</keyword>